<dbReference type="EMBL" id="ON585575">
    <property type="protein sequence ID" value="WAO28622.1"/>
    <property type="molecule type" value="Genomic_DNA"/>
</dbReference>
<reference evidence="21" key="1">
    <citation type="submission" date="2022-05" db="EMBL/GenBank/DDBJ databases">
        <authorList>
            <person name="Nie Y."/>
        </authorList>
    </citation>
    <scope>NUCLEOTIDE SEQUENCE</scope>
</reference>
<evidence type="ECO:0000256" key="3">
    <source>
        <dbReference type="ARBA" id="ARBA00007012"/>
    </source>
</evidence>
<evidence type="ECO:0000256" key="5">
    <source>
        <dbReference type="ARBA" id="ARBA00021008"/>
    </source>
</evidence>
<dbReference type="AlphaFoldDB" id="A0A9E9ENM8"/>
<dbReference type="Pfam" id="PF00361">
    <property type="entry name" value="Proton_antipo_M"/>
    <property type="match status" value="1"/>
</dbReference>
<evidence type="ECO:0000256" key="16">
    <source>
        <dbReference type="ARBA" id="ARBA00023136"/>
    </source>
</evidence>
<evidence type="ECO:0000256" key="4">
    <source>
        <dbReference type="ARBA" id="ARBA00012944"/>
    </source>
</evidence>
<dbReference type="InterPro" id="IPR050175">
    <property type="entry name" value="Complex_I_Subunit_2"/>
</dbReference>
<name>A0A9E9ENM8_9NEOP</name>
<keyword evidence="14" id="KW-0830">Ubiquinone</keyword>
<evidence type="ECO:0000256" key="2">
    <source>
        <dbReference type="ARBA" id="ARBA00004448"/>
    </source>
</evidence>
<feature type="transmembrane region" description="Helical" evidence="19">
    <location>
        <begin position="257"/>
        <end position="279"/>
    </location>
</feature>
<keyword evidence="7" id="KW-0679">Respiratory chain</keyword>
<keyword evidence="8 19" id="KW-0812">Transmembrane</keyword>
<evidence type="ECO:0000259" key="20">
    <source>
        <dbReference type="Pfam" id="PF00361"/>
    </source>
</evidence>
<feature type="transmembrane region" description="Helical" evidence="19">
    <location>
        <begin position="139"/>
        <end position="156"/>
    </location>
</feature>
<feature type="transmembrane region" description="Helical" evidence="19">
    <location>
        <begin position="86"/>
        <end position="105"/>
    </location>
</feature>
<feature type="transmembrane region" description="Helical" evidence="19">
    <location>
        <begin position="226"/>
        <end position="245"/>
    </location>
</feature>
<feature type="domain" description="NADH:quinone oxidoreductase/Mrp antiporter transmembrane" evidence="20">
    <location>
        <begin position="21"/>
        <end position="271"/>
    </location>
</feature>
<dbReference type="PANTHER" id="PTHR46552:SF1">
    <property type="entry name" value="NADH-UBIQUINONE OXIDOREDUCTASE CHAIN 2"/>
    <property type="match status" value="1"/>
</dbReference>
<evidence type="ECO:0000256" key="13">
    <source>
        <dbReference type="ARBA" id="ARBA00023027"/>
    </source>
</evidence>
<comment type="subcellular location">
    <subcellularLocation>
        <location evidence="2">Mitochondrion inner membrane</location>
        <topology evidence="2">Multi-pass membrane protein</topology>
    </subcellularLocation>
</comment>
<keyword evidence="10" id="KW-1278">Translocase</keyword>
<sequence length="313" mass="35002">MKDLVSSVSLLLISIWMVISSSSWLVYWVGMELSTLIFIPLLVSEWSSSGFVSSFKYFTIQSVGSSLFLFSVLLSEVTHLSTLTDSVMIGSMMMKLGLFPFIGWVFHVGETISWSKFFILSTVQEVIPLVTIFQLNSKWVGFISLYSLIILTVIQLQTLSVRTMVIISSLVNLSWITLASMISKESLGFYLMIYTLMVWGLATSVSTVVTLSTTSFGLSTSHTKSMVIMFSFMSMGIPPFGVFLPKVEILEELIDQFPTLSVLLLVQTSFLSMIYLKLLIKMKLSVTPHSLPLISMMVGMLFPNSLSLLVWWG</sequence>
<dbReference type="InterPro" id="IPR001750">
    <property type="entry name" value="ND/Mrp_TM"/>
</dbReference>
<dbReference type="GO" id="GO:0006120">
    <property type="term" value="P:mitochondrial electron transport, NADH to ubiquinone"/>
    <property type="evidence" value="ECO:0007669"/>
    <property type="project" value="TreeGrafter"/>
</dbReference>
<comment type="function">
    <text evidence="1">Core subunit of the mitochondrial membrane respiratory chain NADH dehydrogenase (Complex I) that is believed to belong to the minimal assembly required for catalysis. Complex I functions in the transfer of electrons from NADH to the respiratory chain. The immediate electron acceptor for the enzyme is believed to be ubiquinone.</text>
</comment>
<evidence type="ECO:0000256" key="17">
    <source>
        <dbReference type="ARBA" id="ARBA00031028"/>
    </source>
</evidence>
<evidence type="ECO:0000256" key="19">
    <source>
        <dbReference type="SAM" id="Phobius"/>
    </source>
</evidence>
<evidence type="ECO:0000256" key="6">
    <source>
        <dbReference type="ARBA" id="ARBA00022448"/>
    </source>
</evidence>
<dbReference type="GO" id="GO:0008137">
    <property type="term" value="F:NADH dehydrogenase (ubiquinone) activity"/>
    <property type="evidence" value="ECO:0007669"/>
    <property type="project" value="UniProtKB-EC"/>
</dbReference>
<evidence type="ECO:0000256" key="11">
    <source>
        <dbReference type="ARBA" id="ARBA00022982"/>
    </source>
</evidence>
<keyword evidence="16 19" id="KW-0472">Membrane</keyword>
<keyword evidence="9" id="KW-0999">Mitochondrion inner membrane</keyword>
<accession>A0A9E9ENM8</accession>
<keyword evidence="11" id="KW-0249">Electron transport</keyword>
<evidence type="ECO:0000256" key="8">
    <source>
        <dbReference type="ARBA" id="ARBA00022692"/>
    </source>
</evidence>
<keyword evidence="15 21" id="KW-0496">Mitochondrion</keyword>
<evidence type="ECO:0000256" key="12">
    <source>
        <dbReference type="ARBA" id="ARBA00022989"/>
    </source>
</evidence>
<evidence type="ECO:0000256" key="15">
    <source>
        <dbReference type="ARBA" id="ARBA00023128"/>
    </source>
</evidence>
<protein>
    <recommendedName>
        <fullName evidence="5">NADH-ubiquinone oxidoreductase chain 2</fullName>
        <ecNumber evidence="4">7.1.1.2</ecNumber>
    </recommendedName>
    <alternativeName>
        <fullName evidence="17">NADH dehydrogenase subunit 2</fullName>
    </alternativeName>
</protein>
<evidence type="ECO:0000256" key="1">
    <source>
        <dbReference type="ARBA" id="ARBA00003257"/>
    </source>
</evidence>
<proteinExistence type="inferred from homology"/>
<keyword evidence="13" id="KW-0520">NAD</keyword>
<keyword evidence="6" id="KW-0813">Transport</keyword>
<gene>
    <name evidence="21" type="primary">ND2</name>
</gene>
<comment type="similarity">
    <text evidence="3">Belongs to the complex I subunit 2 family.</text>
</comment>
<evidence type="ECO:0000256" key="9">
    <source>
        <dbReference type="ARBA" id="ARBA00022792"/>
    </source>
</evidence>
<dbReference type="GO" id="GO:0005743">
    <property type="term" value="C:mitochondrial inner membrane"/>
    <property type="evidence" value="ECO:0007669"/>
    <property type="project" value="UniProtKB-SubCell"/>
</dbReference>
<comment type="catalytic activity">
    <reaction evidence="18">
        <text>a ubiquinone + NADH + 5 H(+)(in) = a ubiquinol + NAD(+) + 4 H(+)(out)</text>
        <dbReference type="Rhea" id="RHEA:29091"/>
        <dbReference type="Rhea" id="RHEA-COMP:9565"/>
        <dbReference type="Rhea" id="RHEA-COMP:9566"/>
        <dbReference type="ChEBI" id="CHEBI:15378"/>
        <dbReference type="ChEBI" id="CHEBI:16389"/>
        <dbReference type="ChEBI" id="CHEBI:17976"/>
        <dbReference type="ChEBI" id="CHEBI:57540"/>
        <dbReference type="ChEBI" id="CHEBI:57945"/>
        <dbReference type="EC" id="7.1.1.2"/>
    </reaction>
</comment>
<evidence type="ECO:0000256" key="14">
    <source>
        <dbReference type="ARBA" id="ARBA00023075"/>
    </source>
</evidence>
<evidence type="ECO:0000256" key="10">
    <source>
        <dbReference type="ARBA" id="ARBA00022967"/>
    </source>
</evidence>
<keyword evidence="12 19" id="KW-1133">Transmembrane helix</keyword>
<evidence type="ECO:0000256" key="18">
    <source>
        <dbReference type="ARBA" id="ARBA00049551"/>
    </source>
</evidence>
<geneLocation type="mitochondrion" evidence="21"/>
<feature type="transmembrane region" description="Helical" evidence="19">
    <location>
        <begin position="291"/>
        <end position="312"/>
    </location>
</feature>
<organism evidence="21">
    <name type="scientific">Goniodes dissimilis</name>
    <name type="common">brown chicken louse</name>
    <dbReference type="NCBI Taxonomy" id="186210"/>
    <lineage>
        <taxon>Eukaryota</taxon>
        <taxon>Metazoa</taxon>
        <taxon>Ecdysozoa</taxon>
        <taxon>Arthropoda</taxon>
        <taxon>Hexapoda</taxon>
        <taxon>Insecta</taxon>
        <taxon>Pterygota</taxon>
        <taxon>Neoptera</taxon>
        <taxon>Paraneoptera</taxon>
        <taxon>Psocodea</taxon>
        <taxon>Troctomorpha</taxon>
        <taxon>Phthiraptera</taxon>
        <taxon>Ischnocera</taxon>
        <taxon>Philopteridae</taxon>
        <taxon>Goniodes</taxon>
    </lineage>
</organism>
<dbReference type="EC" id="7.1.1.2" evidence="4"/>
<evidence type="ECO:0000256" key="7">
    <source>
        <dbReference type="ARBA" id="ARBA00022660"/>
    </source>
</evidence>
<dbReference type="PANTHER" id="PTHR46552">
    <property type="entry name" value="NADH-UBIQUINONE OXIDOREDUCTASE CHAIN 2"/>
    <property type="match status" value="1"/>
</dbReference>
<feature type="transmembrane region" description="Helical" evidence="19">
    <location>
        <begin position="55"/>
        <end position="74"/>
    </location>
</feature>
<feature type="transmembrane region" description="Helical" evidence="19">
    <location>
        <begin position="189"/>
        <end position="214"/>
    </location>
</feature>
<evidence type="ECO:0000313" key="21">
    <source>
        <dbReference type="EMBL" id="WAO28622.1"/>
    </source>
</evidence>